<sequence length="73" mass="7766">MSHWREAGWTMMLSGAFGAGAGLVILAGFPKMALWVLALLLGIDFLAHGAAWLRFAFFPRPNTGGDNAVPPPV</sequence>
<gene>
    <name evidence="2" type="ORF">PZN02_001044</name>
</gene>
<keyword evidence="1" id="KW-1133">Transmembrane helix</keyword>
<organism evidence="2 3">
    <name type="scientific">Sinorhizobium garamanticum</name>
    <dbReference type="NCBI Taxonomy" id="680247"/>
    <lineage>
        <taxon>Bacteria</taxon>
        <taxon>Pseudomonadati</taxon>
        <taxon>Pseudomonadota</taxon>
        <taxon>Alphaproteobacteria</taxon>
        <taxon>Hyphomicrobiales</taxon>
        <taxon>Rhizobiaceae</taxon>
        <taxon>Sinorhizobium/Ensifer group</taxon>
        <taxon>Sinorhizobium</taxon>
    </lineage>
</organism>
<dbReference type="EMBL" id="CP120373">
    <property type="protein sequence ID" value="WEX89410.1"/>
    <property type="molecule type" value="Genomic_DNA"/>
</dbReference>
<name>A0ABY8DIQ7_9HYPH</name>
<proteinExistence type="predicted"/>
<dbReference type="RefSeq" id="WP_280661389.1">
    <property type="nucleotide sequence ID" value="NZ_CP120373.1"/>
</dbReference>
<feature type="transmembrane region" description="Helical" evidence="1">
    <location>
        <begin position="7"/>
        <end position="27"/>
    </location>
</feature>
<evidence type="ECO:0000256" key="1">
    <source>
        <dbReference type="SAM" id="Phobius"/>
    </source>
</evidence>
<protein>
    <submittedName>
        <fullName evidence="2">Uncharacterized protein</fullName>
    </submittedName>
</protein>
<dbReference type="Proteomes" id="UP001229355">
    <property type="component" value="Chromosome 1"/>
</dbReference>
<feature type="transmembrane region" description="Helical" evidence="1">
    <location>
        <begin position="33"/>
        <end position="53"/>
    </location>
</feature>
<keyword evidence="3" id="KW-1185">Reference proteome</keyword>
<keyword evidence="1" id="KW-0812">Transmembrane</keyword>
<keyword evidence="1" id="KW-0472">Membrane</keyword>
<accession>A0ABY8DIQ7</accession>
<evidence type="ECO:0000313" key="3">
    <source>
        <dbReference type="Proteomes" id="UP001229355"/>
    </source>
</evidence>
<reference evidence="2 3" key="1">
    <citation type="submission" date="2023-03" db="EMBL/GenBank/DDBJ databases">
        <authorList>
            <person name="Kaur S."/>
            <person name="Espinosa-Saiz D."/>
            <person name="Velazquez E."/>
            <person name="Menendez E."/>
            <person name="diCenzo G.C."/>
        </authorList>
    </citation>
    <scope>NUCLEOTIDE SEQUENCE [LARGE SCALE GENOMIC DNA]</scope>
    <source>
        <strain evidence="2 3">LMG 24692</strain>
    </source>
</reference>
<evidence type="ECO:0000313" key="2">
    <source>
        <dbReference type="EMBL" id="WEX89410.1"/>
    </source>
</evidence>